<reference evidence="2" key="2">
    <citation type="journal article" date="2014" name="ISME J.">
        <title>Microbial stratification in low pH oxic and suboxic macroscopic growths along an acid mine drainage.</title>
        <authorList>
            <person name="Mendez-Garcia C."/>
            <person name="Mesa V."/>
            <person name="Sprenger R.R."/>
            <person name="Richter M."/>
            <person name="Diez M.S."/>
            <person name="Solano J."/>
            <person name="Bargiela R."/>
            <person name="Golyshina O.V."/>
            <person name="Manteca A."/>
            <person name="Ramos J.L."/>
            <person name="Gallego J.R."/>
            <person name="Llorente I."/>
            <person name="Martins Dos Santos V.A."/>
            <person name="Jensen O.N."/>
            <person name="Pelaez A.I."/>
            <person name="Sanchez J."/>
            <person name="Ferrer M."/>
        </authorList>
    </citation>
    <scope>NUCLEOTIDE SEQUENCE</scope>
</reference>
<dbReference type="PANTHER" id="PTHR46564:SF1">
    <property type="entry name" value="TRANSPOSASE"/>
    <property type="match status" value="1"/>
</dbReference>
<dbReference type="EMBL" id="AUZX01002780">
    <property type="protein sequence ID" value="EQD75714.1"/>
    <property type="molecule type" value="Genomic_DNA"/>
</dbReference>
<dbReference type="AlphaFoldDB" id="T1D2N2"/>
<proteinExistence type="predicted"/>
<protein>
    <recommendedName>
        <fullName evidence="1">Tc1-like transposase DDE domain-containing protein</fullName>
    </recommendedName>
</protein>
<accession>T1D2N2</accession>
<dbReference type="SUPFAM" id="SSF53098">
    <property type="entry name" value="Ribonuclease H-like"/>
    <property type="match status" value="1"/>
</dbReference>
<dbReference type="InterPro" id="IPR012337">
    <property type="entry name" value="RNaseH-like_sf"/>
</dbReference>
<dbReference type="InterPro" id="IPR047655">
    <property type="entry name" value="Transpos_IS630-like"/>
</dbReference>
<reference evidence="2" key="1">
    <citation type="submission" date="2013-08" db="EMBL/GenBank/DDBJ databases">
        <authorList>
            <person name="Mendez C."/>
            <person name="Richter M."/>
            <person name="Ferrer M."/>
            <person name="Sanchez J."/>
        </authorList>
    </citation>
    <scope>NUCLEOTIDE SEQUENCE</scope>
</reference>
<dbReference type="Gene3D" id="3.30.420.10">
    <property type="entry name" value="Ribonuclease H-like superfamily/Ribonuclease H"/>
    <property type="match status" value="1"/>
</dbReference>
<name>T1D2N2_9ZZZZ</name>
<evidence type="ECO:0000259" key="1">
    <source>
        <dbReference type="Pfam" id="PF13358"/>
    </source>
</evidence>
<dbReference type="Pfam" id="PF13358">
    <property type="entry name" value="DDE_3"/>
    <property type="match status" value="1"/>
</dbReference>
<dbReference type="InterPro" id="IPR036397">
    <property type="entry name" value="RNaseH_sf"/>
</dbReference>
<sequence>MTPKERFLKKIIALLLEGKSLVFIDECHFYQHGTRIRAWYPPEDADPIVLQEPNRKGISVFGAVRIGDGRLVTEITEKYNALTFLKFLSLVHARFPGSIFVMDNALYHHAGLITDYAFLTDIDLLFLPPYSPELNPIERVWKLVKKHATHNRYFQLLSDLKSALSDEFGKHFKPNEELRKLCVMT</sequence>
<organism evidence="2">
    <name type="scientific">mine drainage metagenome</name>
    <dbReference type="NCBI Taxonomy" id="410659"/>
    <lineage>
        <taxon>unclassified sequences</taxon>
        <taxon>metagenomes</taxon>
        <taxon>ecological metagenomes</taxon>
    </lineage>
</organism>
<dbReference type="PANTHER" id="PTHR46564">
    <property type="entry name" value="TRANSPOSASE"/>
    <property type="match status" value="1"/>
</dbReference>
<comment type="caution">
    <text evidence="2">The sequence shown here is derived from an EMBL/GenBank/DDBJ whole genome shotgun (WGS) entry which is preliminary data.</text>
</comment>
<feature type="domain" description="Tc1-like transposase DDE" evidence="1">
    <location>
        <begin position="21"/>
        <end position="161"/>
    </location>
</feature>
<dbReference type="GO" id="GO:0003676">
    <property type="term" value="F:nucleic acid binding"/>
    <property type="evidence" value="ECO:0007669"/>
    <property type="project" value="InterPro"/>
</dbReference>
<dbReference type="InterPro" id="IPR038717">
    <property type="entry name" value="Tc1-like_DDE_dom"/>
</dbReference>
<evidence type="ECO:0000313" key="2">
    <source>
        <dbReference type="EMBL" id="EQD75714.1"/>
    </source>
</evidence>
<dbReference type="NCBIfam" id="NF033545">
    <property type="entry name" value="transpos_IS630"/>
    <property type="match status" value="1"/>
</dbReference>
<gene>
    <name evidence="2" type="ORF">B1A_03810</name>
</gene>